<dbReference type="PANTHER" id="PTHR12659">
    <property type="entry name" value="RHO-TYPE GTPASE ACTIVATING PROTEIN"/>
    <property type="match status" value="1"/>
</dbReference>
<dbReference type="AlphaFoldDB" id="A0ABD2B4D9"/>
<proteinExistence type="predicted"/>
<gene>
    <name evidence="1" type="ORF">V1477_016879</name>
</gene>
<keyword evidence="2" id="KW-1185">Reference proteome</keyword>
<dbReference type="PANTHER" id="PTHR12659:SF7">
    <property type="entry name" value="CROSSVEINLESS C, ISOFORM C"/>
    <property type="match status" value="1"/>
</dbReference>
<comment type="caution">
    <text evidence="1">The sequence shown here is derived from an EMBL/GenBank/DDBJ whole genome shotgun (WGS) entry which is preliminary data.</text>
</comment>
<protein>
    <submittedName>
        <fullName evidence="1">Rho GTPase-activating protein 7 isoform X1</fullName>
    </submittedName>
</protein>
<accession>A0ABD2B4D9</accession>
<organism evidence="1 2">
    <name type="scientific">Vespula maculifrons</name>
    <name type="common">Eastern yellow jacket</name>
    <name type="synonym">Wasp</name>
    <dbReference type="NCBI Taxonomy" id="7453"/>
    <lineage>
        <taxon>Eukaryota</taxon>
        <taxon>Metazoa</taxon>
        <taxon>Ecdysozoa</taxon>
        <taxon>Arthropoda</taxon>
        <taxon>Hexapoda</taxon>
        <taxon>Insecta</taxon>
        <taxon>Pterygota</taxon>
        <taxon>Neoptera</taxon>
        <taxon>Endopterygota</taxon>
        <taxon>Hymenoptera</taxon>
        <taxon>Apocrita</taxon>
        <taxon>Aculeata</taxon>
        <taxon>Vespoidea</taxon>
        <taxon>Vespidae</taxon>
        <taxon>Vespinae</taxon>
        <taxon>Vespula</taxon>
    </lineage>
</organism>
<reference evidence="1 2" key="1">
    <citation type="journal article" date="2024" name="Ann. Entomol. Soc. Am.">
        <title>Genomic analyses of the southern and eastern yellowjacket wasps (Hymenoptera: Vespidae) reveal evolutionary signatures of social life.</title>
        <authorList>
            <person name="Catto M.A."/>
            <person name="Caine P.B."/>
            <person name="Orr S.E."/>
            <person name="Hunt B.G."/>
            <person name="Goodisman M.A.D."/>
        </authorList>
    </citation>
    <scope>NUCLEOTIDE SEQUENCE [LARGE SCALE GENOMIC DNA]</scope>
    <source>
        <strain evidence="1">232</strain>
        <tissue evidence="1">Head and thorax</tissue>
    </source>
</reference>
<dbReference type="EMBL" id="JAYRBN010000100">
    <property type="protein sequence ID" value="KAL2727603.1"/>
    <property type="molecule type" value="Genomic_DNA"/>
</dbReference>
<sequence>MLEDALLLYLTMPEINGFYGIRGREFTGGYGRVDSSSHYNSPTRPYTNRVPSHNDLTYTRNNYQTNVSRRFVRKKETFLYLYPYFTNTLSFSRTVIKSAMSYSRVQVNELQRRSSLTIEWAVVGSAVPQRIPSSSKNNNHLKKIEAQEACKWLRAAGFPQYAQMYEGEQAAPVRNGPPEANRYVTASRTSNVPQDTTFGVLDLDIHAYSGTILALYFYSIIVEAMKEINEKVKENEIEKRLEKKVVALDEVSLELFFFY</sequence>
<evidence type="ECO:0000313" key="2">
    <source>
        <dbReference type="Proteomes" id="UP001607303"/>
    </source>
</evidence>
<feature type="non-terminal residue" evidence="1">
    <location>
        <position position="259"/>
    </location>
</feature>
<dbReference type="Proteomes" id="UP001607303">
    <property type="component" value="Unassembled WGS sequence"/>
</dbReference>
<dbReference type="Gene3D" id="1.10.287.2070">
    <property type="match status" value="1"/>
</dbReference>
<name>A0ABD2B4D9_VESMC</name>
<dbReference type="SUPFAM" id="SSF47769">
    <property type="entry name" value="SAM/Pointed domain"/>
    <property type="match status" value="1"/>
</dbReference>
<evidence type="ECO:0000313" key="1">
    <source>
        <dbReference type="EMBL" id="KAL2727603.1"/>
    </source>
</evidence>
<dbReference type="InterPro" id="IPR013761">
    <property type="entry name" value="SAM/pointed_sf"/>
</dbReference>